<evidence type="ECO:0000256" key="1">
    <source>
        <dbReference type="SAM" id="Phobius"/>
    </source>
</evidence>
<accession>V4TUQ7</accession>
<dbReference type="InParanoid" id="V4TUQ7"/>
<dbReference type="Proteomes" id="UP000030687">
    <property type="component" value="Unassembled WGS sequence"/>
</dbReference>
<keyword evidence="1" id="KW-0472">Membrane</keyword>
<keyword evidence="3" id="KW-1185">Reference proteome</keyword>
<name>V4TUQ7_CITCL</name>
<dbReference type="AlphaFoldDB" id="V4TUQ7"/>
<feature type="transmembrane region" description="Helical" evidence="1">
    <location>
        <begin position="46"/>
        <end position="67"/>
    </location>
</feature>
<organism evidence="2 3">
    <name type="scientific">Citrus clementina</name>
    <name type="common">Clementine</name>
    <name type="synonym">Citrus deliciosa x Citrus sinensis</name>
    <dbReference type="NCBI Taxonomy" id="85681"/>
    <lineage>
        <taxon>Eukaryota</taxon>
        <taxon>Viridiplantae</taxon>
        <taxon>Streptophyta</taxon>
        <taxon>Embryophyta</taxon>
        <taxon>Tracheophyta</taxon>
        <taxon>Spermatophyta</taxon>
        <taxon>Magnoliopsida</taxon>
        <taxon>eudicotyledons</taxon>
        <taxon>Gunneridae</taxon>
        <taxon>Pentapetalae</taxon>
        <taxon>rosids</taxon>
        <taxon>malvids</taxon>
        <taxon>Sapindales</taxon>
        <taxon>Rutaceae</taxon>
        <taxon>Aurantioideae</taxon>
        <taxon>Citrus</taxon>
    </lineage>
</organism>
<keyword evidence="1" id="KW-1133">Transmembrane helix</keyword>
<dbReference type="EMBL" id="KI535697">
    <property type="protein sequence ID" value="ESR64258.1"/>
    <property type="molecule type" value="Genomic_DNA"/>
</dbReference>
<evidence type="ECO:0000313" key="2">
    <source>
        <dbReference type="EMBL" id="ESR64258.1"/>
    </source>
</evidence>
<dbReference type="KEGG" id="cic:CICLE_v10010063mg"/>
<keyword evidence="1" id="KW-0812">Transmembrane</keyword>
<evidence type="ECO:0000313" key="3">
    <source>
        <dbReference type="Proteomes" id="UP000030687"/>
    </source>
</evidence>
<reference evidence="2 3" key="1">
    <citation type="submission" date="2013-10" db="EMBL/GenBank/DDBJ databases">
        <authorList>
            <consortium name="International Citrus Genome Consortium"/>
            <person name="Jenkins J."/>
            <person name="Schmutz J."/>
            <person name="Prochnik S."/>
            <person name="Rokhsar D."/>
            <person name="Gmitter F."/>
            <person name="Ollitrault P."/>
            <person name="Machado M."/>
            <person name="Talon M."/>
            <person name="Wincker P."/>
            <person name="Jaillon O."/>
            <person name="Morgante M."/>
        </authorList>
    </citation>
    <scope>NUCLEOTIDE SEQUENCE</scope>
    <source>
        <strain evidence="3">cv. Clemenules</strain>
    </source>
</reference>
<sequence length="82" mass="9333">MVMCIIVMTIAFMFMAVLTITVMNHLKGMETTTTMTTTAVTWLQLHPWRVMGTMTTMTVAMIMLRLLSQVMTNICETLASYF</sequence>
<feature type="transmembrane region" description="Helical" evidence="1">
    <location>
        <begin position="5"/>
        <end position="26"/>
    </location>
</feature>
<dbReference type="Gramene" id="ESR64258">
    <property type="protein sequence ID" value="ESR64258"/>
    <property type="gene ID" value="CICLE_v10010063mg"/>
</dbReference>
<proteinExistence type="predicted"/>
<protein>
    <submittedName>
        <fullName evidence="2">Uncharacterized protein</fullName>
    </submittedName>
</protein>
<gene>
    <name evidence="2" type="ORF">CICLE_v10010063mg</name>
</gene>